<dbReference type="Proteomes" id="UP000267464">
    <property type="component" value="Unassembled WGS sequence"/>
</dbReference>
<name>A0A3N7HRE3_9BURK</name>
<evidence type="ECO:0000313" key="1">
    <source>
        <dbReference type="EMBL" id="RQP24764.1"/>
    </source>
</evidence>
<accession>A0A3N7HRE3</accession>
<protein>
    <submittedName>
        <fullName evidence="1">Uncharacterized protein</fullName>
    </submittedName>
</protein>
<organism evidence="1 2">
    <name type="scientific">Piscinibacter terrae</name>
    <dbReference type="NCBI Taxonomy" id="2496871"/>
    <lineage>
        <taxon>Bacteria</taxon>
        <taxon>Pseudomonadati</taxon>
        <taxon>Pseudomonadota</taxon>
        <taxon>Betaproteobacteria</taxon>
        <taxon>Burkholderiales</taxon>
        <taxon>Sphaerotilaceae</taxon>
        <taxon>Piscinibacter</taxon>
    </lineage>
</organism>
<reference evidence="1 2" key="1">
    <citation type="submission" date="2018-08" db="EMBL/GenBank/DDBJ databases">
        <authorList>
            <person name="Khan S.A."/>
            <person name="Jeon C.O."/>
            <person name="Chun B.H."/>
            <person name="Jeong S.E."/>
        </authorList>
    </citation>
    <scope>NUCLEOTIDE SEQUENCE [LARGE SCALE GENOMIC DNA]</scope>
    <source>
        <strain evidence="1 2">S-16</strain>
    </source>
</reference>
<dbReference type="AlphaFoldDB" id="A0A3N7HRE3"/>
<evidence type="ECO:0000313" key="2">
    <source>
        <dbReference type="Proteomes" id="UP000267464"/>
    </source>
</evidence>
<gene>
    <name evidence="1" type="ORF">DZC73_07710</name>
</gene>
<reference evidence="1 2" key="2">
    <citation type="submission" date="2018-12" db="EMBL/GenBank/DDBJ databases">
        <title>Rhizobacter gummiphilus sp. nov., a rubber-degrading bacterium isolated from the soil of a botanical garden in Japan.</title>
        <authorList>
            <person name="Shunsuke S.S."/>
        </authorList>
    </citation>
    <scope>NUCLEOTIDE SEQUENCE [LARGE SCALE GENOMIC DNA]</scope>
    <source>
        <strain evidence="1 2">S-16</strain>
    </source>
</reference>
<dbReference type="EMBL" id="QUSW01000002">
    <property type="protein sequence ID" value="RQP24764.1"/>
    <property type="molecule type" value="Genomic_DNA"/>
</dbReference>
<proteinExistence type="predicted"/>
<comment type="caution">
    <text evidence="1">The sequence shown here is derived from an EMBL/GenBank/DDBJ whole genome shotgun (WGS) entry which is preliminary data.</text>
</comment>
<keyword evidence="2" id="KW-1185">Reference proteome</keyword>
<sequence>MPGVNRWAGAADNAGMRAACHLFARLFIVAWLAVSGAAHAAKDFDLYWMKTRFDHEIAFRAAAIHVAWGAEALCDDTTEIEPFVLWSANAVPKRLSADERALLKEATGMDDQWRLAWLDEGAPDDLRIGMVVTHINDRPLPQQSTRLDMTAVFRGNSPLSADDGGFWGVLLQARAEALENKPMVLTLEGGRKVTVETQAGCAGSVIASAFDNEPDRFWRQGNKRAKIPGNALMVASTPDEFRWLAAFGTYFQATERAIGRAEVAESVSPVFTVGKVLTMALPGSGVLLTLMEQQTERVISVDGLSSSADLFANEVVLALGGDPAVGLKLNERMRERGAGVDELLMTDFRKANSQTHLEKLREVIVQKQAPAGGGS</sequence>